<dbReference type="InterPro" id="IPR010982">
    <property type="entry name" value="Lambda_DNA-bd_dom_sf"/>
</dbReference>
<dbReference type="Pfam" id="PF01381">
    <property type="entry name" value="HTH_3"/>
    <property type="match status" value="1"/>
</dbReference>
<feature type="domain" description="HTH cro/C1-type" evidence="2">
    <location>
        <begin position="4"/>
        <end position="58"/>
    </location>
</feature>
<dbReference type="InterPro" id="IPR001387">
    <property type="entry name" value="Cro/C1-type_HTH"/>
</dbReference>
<evidence type="ECO:0000256" key="1">
    <source>
        <dbReference type="ARBA" id="ARBA00023125"/>
    </source>
</evidence>
<evidence type="ECO:0000313" key="4">
    <source>
        <dbReference type="Proteomes" id="UP000657931"/>
    </source>
</evidence>
<protein>
    <submittedName>
        <fullName evidence="3">Helix-turn-helix transcriptional regulator</fullName>
    </submittedName>
</protein>
<evidence type="ECO:0000313" key="3">
    <source>
        <dbReference type="EMBL" id="MBD7939466.1"/>
    </source>
</evidence>
<dbReference type="Proteomes" id="UP000657931">
    <property type="component" value="Unassembled WGS sequence"/>
</dbReference>
<evidence type="ECO:0000259" key="2">
    <source>
        <dbReference type="PROSITE" id="PS50943"/>
    </source>
</evidence>
<dbReference type="RefSeq" id="WP_191817132.1">
    <property type="nucleotide sequence ID" value="NZ_JACSQT010000017.1"/>
</dbReference>
<dbReference type="PANTHER" id="PTHR46558:SF4">
    <property type="entry name" value="DNA-BIDING PHAGE PROTEIN"/>
    <property type="match status" value="1"/>
</dbReference>
<accession>A0ABR8QV96</accession>
<dbReference type="SUPFAM" id="SSF47413">
    <property type="entry name" value="lambda repressor-like DNA-binding domains"/>
    <property type="match status" value="1"/>
</dbReference>
<dbReference type="CDD" id="cd00093">
    <property type="entry name" value="HTH_XRE"/>
    <property type="match status" value="1"/>
</dbReference>
<comment type="caution">
    <text evidence="3">The sequence shown here is derived from an EMBL/GenBank/DDBJ whole genome shotgun (WGS) entry which is preliminary data.</text>
</comment>
<dbReference type="PROSITE" id="PS50943">
    <property type="entry name" value="HTH_CROC1"/>
    <property type="match status" value="1"/>
</dbReference>
<organism evidence="3 4">
    <name type="scientific">Cytobacillus stercorigallinarum</name>
    <dbReference type="NCBI Taxonomy" id="2762240"/>
    <lineage>
        <taxon>Bacteria</taxon>
        <taxon>Bacillati</taxon>
        <taxon>Bacillota</taxon>
        <taxon>Bacilli</taxon>
        <taxon>Bacillales</taxon>
        <taxon>Bacillaceae</taxon>
        <taxon>Cytobacillus</taxon>
    </lineage>
</organism>
<dbReference type="SMART" id="SM00530">
    <property type="entry name" value="HTH_XRE"/>
    <property type="match status" value="1"/>
</dbReference>
<proteinExistence type="predicted"/>
<keyword evidence="4" id="KW-1185">Reference proteome</keyword>
<reference evidence="3 4" key="1">
    <citation type="submission" date="2020-08" db="EMBL/GenBank/DDBJ databases">
        <title>A Genomic Blueprint of the Chicken Gut Microbiome.</title>
        <authorList>
            <person name="Gilroy R."/>
            <person name="Ravi A."/>
            <person name="Getino M."/>
            <person name="Pursley I."/>
            <person name="Horton D.L."/>
            <person name="Alikhan N.-F."/>
            <person name="Baker D."/>
            <person name="Gharbi K."/>
            <person name="Hall N."/>
            <person name="Watson M."/>
            <person name="Adriaenssens E.M."/>
            <person name="Foster-Nyarko E."/>
            <person name="Jarju S."/>
            <person name="Secka A."/>
            <person name="Antonio M."/>
            <person name="Oren A."/>
            <person name="Chaudhuri R."/>
            <person name="La Ragione R.M."/>
            <person name="Hildebrand F."/>
            <person name="Pallen M.J."/>
        </authorList>
    </citation>
    <scope>NUCLEOTIDE SEQUENCE [LARGE SCALE GENOMIC DNA]</scope>
    <source>
        <strain evidence="3 4">Sa5YUA1</strain>
    </source>
</reference>
<sequence length="85" mass="9717">MNRIKEIRKQKGFKQKDISFITGLNVTTISNYETGYRKPSMNAAYKIAKALGVTVNDLFIIEIDETIEQKAKAMTLNKERGECRC</sequence>
<keyword evidence="1" id="KW-0238">DNA-binding</keyword>
<name>A0ABR8QV96_9BACI</name>
<dbReference type="PANTHER" id="PTHR46558">
    <property type="entry name" value="TRACRIPTIONAL REGULATORY PROTEIN-RELATED-RELATED"/>
    <property type="match status" value="1"/>
</dbReference>
<dbReference type="EMBL" id="JACSQT010000017">
    <property type="protein sequence ID" value="MBD7939466.1"/>
    <property type="molecule type" value="Genomic_DNA"/>
</dbReference>
<gene>
    <name evidence="3" type="ORF">H9655_20705</name>
</gene>
<dbReference type="Gene3D" id="1.10.260.40">
    <property type="entry name" value="lambda repressor-like DNA-binding domains"/>
    <property type="match status" value="1"/>
</dbReference>